<feature type="domain" description="NTR" evidence="10">
    <location>
        <begin position="50"/>
        <end position="172"/>
    </location>
</feature>
<evidence type="ECO:0000256" key="3">
    <source>
        <dbReference type="ARBA" id="ARBA00022525"/>
    </source>
</evidence>
<dbReference type="GO" id="GO:0005615">
    <property type="term" value="C:extracellular space"/>
    <property type="evidence" value="ECO:0007669"/>
    <property type="project" value="TreeGrafter"/>
</dbReference>
<evidence type="ECO:0000313" key="11">
    <source>
        <dbReference type="EnsemblMetazoa" id="G29769.1:cds"/>
    </source>
</evidence>
<comment type="subcellular location">
    <subcellularLocation>
        <location evidence="1">Secreted</location>
    </subcellularLocation>
</comment>
<proteinExistence type="inferred from homology"/>
<dbReference type="GO" id="GO:0051045">
    <property type="term" value="P:negative regulation of membrane protein ectodomain proteolysis"/>
    <property type="evidence" value="ECO:0007669"/>
    <property type="project" value="TreeGrafter"/>
</dbReference>
<keyword evidence="5" id="KW-0646">Protease inhibitor</keyword>
<dbReference type="GO" id="GO:0031012">
    <property type="term" value="C:extracellular matrix"/>
    <property type="evidence" value="ECO:0007669"/>
    <property type="project" value="TreeGrafter"/>
</dbReference>
<dbReference type="PROSITE" id="PS50189">
    <property type="entry name" value="NTR"/>
    <property type="match status" value="1"/>
</dbReference>
<dbReference type="InterPro" id="IPR008993">
    <property type="entry name" value="TIMP-like_OB-fold"/>
</dbReference>
<dbReference type="EnsemblMetazoa" id="G29769.1">
    <property type="protein sequence ID" value="G29769.1:cds"/>
    <property type="gene ID" value="G29769"/>
</dbReference>
<evidence type="ECO:0000256" key="7">
    <source>
        <dbReference type="ARBA" id="ARBA00023215"/>
    </source>
</evidence>
<keyword evidence="3" id="KW-0964">Secreted</keyword>
<dbReference type="InterPro" id="IPR001134">
    <property type="entry name" value="Netrin_domain"/>
</dbReference>
<feature type="disulfide bond" evidence="9">
    <location>
        <begin position="50"/>
        <end position="121"/>
    </location>
</feature>
<sequence length="235" mass="27722">MTLLKGNNPVTTMYIRFINWILLLKEMDWKELIFFLSMLCLFRPKLTSCCKCPGPEHPQWLYCKSDIVIKAYITNITRVYSKQVPGRPIGNHIHVHIYQKFKGERKFKNIDHTKIYTPLGCNIRPRIGRKYIMMGVILDNEMRMTKCNFMQLTHTLTKTQQLGLRKLYKKNCRCIADIGTDSPYHLSPKDPGFRGCTSRKSKLFDVDCYVNHAVCVYRKKTCQWKGKFRKKQRGK</sequence>
<evidence type="ECO:0000259" key="10">
    <source>
        <dbReference type="PROSITE" id="PS50189"/>
    </source>
</evidence>
<protein>
    <recommendedName>
        <fullName evidence="10">NTR domain-containing protein</fullName>
    </recommendedName>
</protein>
<dbReference type="GO" id="GO:0046872">
    <property type="term" value="F:metal ion binding"/>
    <property type="evidence" value="ECO:0007669"/>
    <property type="project" value="UniProtKB-KW"/>
</dbReference>
<feature type="disulfide bond" evidence="9">
    <location>
        <begin position="174"/>
        <end position="222"/>
    </location>
</feature>
<keyword evidence="12" id="KW-1185">Reference proteome</keyword>
<dbReference type="InterPro" id="IPR001820">
    <property type="entry name" value="TIMP"/>
</dbReference>
<dbReference type="InterPro" id="IPR027465">
    <property type="entry name" value="TIMP_C"/>
</dbReference>
<dbReference type="Gene3D" id="3.90.370.10">
    <property type="entry name" value="Tissue inhibitor of metalloproteinase-1. Chain B, domain 1"/>
    <property type="match status" value="1"/>
</dbReference>
<dbReference type="Pfam" id="PF00965">
    <property type="entry name" value="TIMP"/>
    <property type="match status" value="1"/>
</dbReference>
<dbReference type="AlphaFoldDB" id="A0A8W8LUE3"/>
<dbReference type="GO" id="GO:0008191">
    <property type="term" value="F:metalloendopeptidase inhibitor activity"/>
    <property type="evidence" value="ECO:0007669"/>
    <property type="project" value="InterPro"/>
</dbReference>
<keyword evidence="6 9" id="KW-1015">Disulfide bond</keyword>
<dbReference type="Gene3D" id="2.40.50.120">
    <property type="match status" value="1"/>
</dbReference>
<keyword evidence="8" id="KW-0479">Metal-binding</keyword>
<evidence type="ECO:0000256" key="4">
    <source>
        <dbReference type="ARBA" id="ARBA00022608"/>
    </source>
</evidence>
<evidence type="ECO:0000256" key="8">
    <source>
        <dbReference type="PIRSR" id="PIRSR601820-1"/>
    </source>
</evidence>
<evidence type="ECO:0000256" key="5">
    <source>
        <dbReference type="ARBA" id="ARBA00022690"/>
    </source>
</evidence>
<comment type="similarity">
    <text evidence="2">Belongs to the protease inhibitor I35 (TIMP) family.</text>
</comment>
<name>A0A8W8LUE3_MAGGI</name>
<keyword evidence="8" id="KW-0862">Zinc</keyword>
<feature type="binding site" evidence="8">
    <location>
        <position position="50"/>
    </location>
    <ligand>
        <name>Zn(2+)</name>
        <dbReference type="ChEBI" id="CHEBI:29105"/>
        <note>ligand shared with metalloproteinase partner</note>
    </ligand>
</feature>
<dbReference type="SUPFAM" id="SSF50242">
    <property type="entry name" value="TIMP-like"/>
    <property type="match status" value="1"/>
</dbReference>
<organism evidence="11 12">
    <name type="scientific">Magallana gigas</name>
    <name type="common">Pacific oyster</name>
    <name type="synonym">Crassostrea gigas</name>
    <dbReference type="NCBI Taxonomy" id="29159"/>
    <lineage>
        <taxon>Eukaryota</taxon>
        <taxon>Metazoa</taxon>
        <taxon>Spiralia</taxon>
        <taxon>Lophotrochozoa</taxon>
        <taxon>Mollusca</taxon>
        <taxon>Bivalvia</taxon>
        <taxon>Autobranchia</taxon>
        <taxon>Pteriomorphia</taxon>
        <taxon>Ostreida</taxon>
        <taxon>Ostreoidea</taxon>
        <taxon>Ostreidae</taxon>
        <taxon>Magallana</taxon>
    </lineage>
</organism>
<evidence type="ECO:0000256" key="1">
    <source>
        <dbReference type="ARBA" id="ARBA00004613"/>
    </source>
</evidence>
<dbReference type="GO" id="GO:0002020">
    <property type="term" value="F:protease binding"/>
    <property type="evidence" value="ECO:0007669"/>
    <property type="project" value="TreeGrafter"/>
</dbReference>
<accession>A0A8W8LUE3</accession>
<evidence type="ECO:0000256" key="2">
    <source>
        <dbReference type="ARBA" id="ARBA00011027"/>
    </source>
</evidence>
<feature type="disulfide bond" evidence="9">
    <location>
        <begin position="63"/>
        <end position="172"/>
    </location>
</feature>
<dbReference type="PANTHER" id="PTHR11844">
    <property type="entry name" value="METALLOPROTEASE INHIBITOR"/>
    <property type="match status" value="1"/>
</dbReference>
<feature type="disulfide bond" evidence="9">
    <location>
        <begin position="52"/>
        <end position="147"/>
    </location>
</feature>
<dbReference type="PANTHER" id="PTHR11844:SF33">
    <property type="entry name" value="TISSUE INHIBITOR OF METALLOPROTEINASE"/>
    <property type="match status" value="1"/>
</dbReference>
<evidence type="ECO:0000313" key="12">
    <source>
        <dbReference type="Proteomes" id="UP000005408"/>
    </source>
</evidence>
<reference evidence="11" key="1">
    <citation type="submission" date="2022-08" db="UniProtKB">
        <authorList>
            <consortium name="EnsemblMetazoa"/>
        </authorList>
    </citation>
    <scope>IDENTIFICATION</scope>
    <source>
        <strain evidence="11">05x7-T-G4-1.051#20</strain>
    </source>
</reference>
<keyword evidence="4" id="KW-0483">Metalloprotease inhibitor</keyword>
<dbReference type="SMART" id="SM00206">
    <property type="entry name" value="NTR"/>
    <property type="match status" value="1"/>
</dbReference>
<keyword evidence="7" id="KW-0481">Metalloenzyme inhibitor</keyword>
<evidence type="ECO:0000256" key="6">
    <source>
        <dbReference type="ARBA" id="ARBA00023157"/>
    </source>
</evidence>
<evidence type="ECO:0000256" key="9">
    <source>
        <dbReference type="PIRSR" id="PIRSR601820-3"/>
    </source>
</evidence>
<dbReference type="Proteomes" id="UP000005408">
    <property type="component" value="Unassembled WGS sequence"/>
</dbReference>